<dbReference type="EMBL" id="KQ415050">
    <property type="protein sequence ID" value="KOC58848.1"/>
    <property type="molecule type" value="Genomic_DNA"/>
</dbReference>
<sequence length="86" mass="10029">LKPFDGNLIEWHSFHDTFKSLVHQNEDLIGVQKFHLLKNALRGEAAAVITSLNASETNYLVAWDLLRKRCNKPRQIIYAHLNRLYI</sequence>
<evidence type="ECO:0000313" key="1">
    <source>
        <dbReference type="EMBL" id="KOC58848.1"/>
    </source>
</evidence>
<dbReference type="Proteomes" id="UP000053825">
    <property type="component" value="Unassembled WGS sequence"/>
</dbReference>
<name>A0A0L7QJR8_9HYME</name>
<evidence type="ECO:0000313" key="2">
    <source>
        <dbReference type="Proteomes" id="UP000053825"/>
    </source>
</evidence>
<proteinExistence type="predicted"/>
<dbReference type="OrthoDB" id="7615865at2759"/>
<reference evidence="1 2" key="1">
    <citation type="submission" date="2015-07" db="EMBL/GenBank/DDBJ databases">
        <title>The genome of Habropoda laboriosa.</title>
        <authorList>
            <person name="Pan H."/>
            <person name="Kapheim K."/>
        </authorList>
    </citation>
    <scope>NUCLEOTIDE SEQUENCE [LARGE SCALE GENOMIC DNA]</scope>
    <source>
        <strain evidence="1">0110345459</strain>
    </source>
</reference>
<dbReference type="AlphaFoldDB" id="A0A0L7QJR8"/>
<dbReference type="PANTHER" id="PTHR22954:SF3">
    <property type="entry name" value="PROTEIN CBG08539"/>
    <property type="match status" value="1"/>
</dbReference>
<gene>
    <name evidence="1" type="ORF">WH47_01710</name>
</gene>
<keyword evidence="2" id="KW-1185">Reference proteome</keyword>
<protein>
    <submittedName>
        <fullName evidence="1">Uncharacterized protein</fullName>
    </submittedName>
</protein>
<dbReference type="InterPro" id="IPR005312">
    <property type="entry name" value="DUF1759"/>
</dbReference>
<accession>A0A0L7QJR8</accession>
<dbReference type="STRING" id="597456.A0A0L7QJR8"/>
<feature type="non-terminal residue" evidence="1">
    <location>
        <position position="1"/>
    </location>
</feature>
<dbReference type="Pfam" id="PF03564">
    <property type="entry name" value="DUF1759"/>
    <property type="match status" value="1"/>
</dbReference>
<dbReference type="PANTHER" id="PTHR22954">
    <property type="entry name" value="RETROVIRAL PROTEASE-RELATED"/>
    <property type="match status" value="1"/>
</dbReference>
<organism evidence="1 2">
    <name type="scientific">Habropoda laboriosa</name>
    <dbReference type="NCBI Taxonomy" id="597456"/>
    <lineage>
        <taxon>Eukaryota</taxon>
        <taxon>Metazoa</taxon>
        <taxon>Ecdysozoa</taxon>
        <taxon>Arthropoda</taxon>
        <taxon>Hexapoda</taxon>
        <taxon>Insecta</taxon>
        <taxon>Pterygota</taxon>
        <taxon>Neoptera</taxon>
        <taxon>Endopterygota</taxon>
        <taxon>Hymenoptera</taxon>
        <taxon>Apocrita</taxon>
        <taxon>Aculeata</taxon>
        <taxon>Apoidea</taxon>
        <taxon>Anthophila</taxon>
        <taxon>Apidae</taxon>
        <taxon>Habropoda</taxon>
    </lineage>
</organism>